<dbReference type="InterPro" id="IPR036397">
    <property type="entry name" value="RNaseH_sf"/>
</dbReference>
<gene>
    <name evidence="2" type="ordered locus">MCP_1339</name>
</gene>
<dbReference type="PATRIC" id="fig|304371.9.peg.1376"/>
<dbReference type="NCBIfam" id="NF033516">
    <property type="entry name" value="transpos_IS3"/>
    <property type="match status" value="1"/>
</dbReference>
<organism evidence="2 3">
    <name type="scientific">Methanocella paludicola (strain DSM 17711 / JCM 13418 / NBRC 101707 / SANAE)</name>
    <dbReference type="NCBI Taxonomy" id="304371"/>
    <lineage>
        <taxon>Archaea</taxon>
        <taxon>Methanobacteriati</taxon>
        <taxon>Methanobacteriota</taxon>
        <taxon>Stenosarchaea group</taxon>
        <taxon>Methanomicrobia</taxon>
        <taxon>Methanocellales</taxon>
        <taxon>Methanocellaceae</taxon>
        <taxon>Methanocella</taxon>
    </lineage>
</organism>
<dbReference type="InterPro" id="IPR025948">
    <property type="entry name" value="HTH-like_dom"/>
</dbReference>
<evidence type="ECO:0000259" key="1">
    <source>
        <dbReference type="PROSITE" id="PS50994"/>
    </source>
</evidence>
<dbReference type="InterPro" id="IPR048020">
    <property type="entry name" value="Transpos_IS3"/>
</dbReference>
<dbReference type="Pfam" id="PF00665">
    <property type="entry name" value="rve"/>
    <property type="match status" value="1"/>
</dbReference>
<dbReference type="KEGG" id="mpd:MCP_1339"/>
<dbReference type="Pfam" id="PF13276">
    <property type="entry name" value="HTH_21"/>
    <property type="match status" value="1"/>
</dbReference>
<reference evidence="2 3" key="2">
    <citation type="journal article" date="2008" name="Int. J. Syst. Evol. Microbiol.">
        <title>Methanocella paludicola gen. nov., sp. nov., a methane-producing archaeon, the first isolate of the lineage 'Rice Cluster I', and proposal of the new archaeal order Methanocellales ord. nov.</title>
        <authorList>
            <person name="Sakai S."/>
            <person name="Imachi H."/>
            <person name="Hanada S."/>
            <person name="Ohashi A."/>
            <person name="Harada H."/>
            <person name="Kamagata Y."/>
        </authorList>
    </citation>
    <scope>NUCLEOTIDE SEQUENCE [LARGE SCALE GENOMIC DNA]</scope>
    <source>
        <strain evidence="3">DSM 17711 / JCM 13418 / NBRC 101707 / SANAE</strain>
    </source>
</reference>
<dbReference type="InterPro" id="IPR050900">
    <property type="entry name" value="Transposase_IS3/IS150/IS904"/>
</dbReference>
<reference evidence="2 3" key="1">
    <citation type="journal article" date="2007" name="Appl. Environ. Microbiol.">
        <title>Isolation of key methanogens for global methane emission from rice paddy fields: a novel isolate affiliated with the clone cluster rice cluster I.</title>
        <authorList>
            <person name="Sakai S."/>
            <person name="Imachi H."/>
            <person name="Sekiguchi Y."/>
            <person name="Ohashi A."/>
            <person name="Harada H."/>
            <person name="Kamagata Y."/>
        </authorList>
    </citation>
    <scope>NUCLEOTIDE SEQUENCE [LARGE SCALE GENOMIC DNA]</scope>
    <source>
        <strain evidence="3">DSM 17711 / JCM 13418 / NBRC 101707 / SANAE</strain>
    </source>
</reference>
<proteinExistence type="predicted"/>
<accession>D1YY89</accession>
<dbReference type="STRING" id="304371.MCP_1339"/>
<reference evidence="3" key="3">
    <citation type="journal article" date="2011" name="PLoS ONE">
        <title>Genome sequence of a mesophilic hydrogenotrophic methanogen Methanocella paludicola, the first cultivated representative of the order Methanocellales.</title>
        <authorList>
            <person name="Sakai S."/>
            <person name="Takaki Y."/>
            <person name="Shimamura S."/>
            <person name="Sekine M."/>
            <person name="Tajima T."/>
            <person name="Kosugi H."/>
            <person name="Ichikawa N."/>
            <person name="Tasumi E."/>
            <person name="Hiraki A.T."/>
            <person name="Shimizu A."/>
            <person name="Kato Y."/>
            <person name="Nishiko R."/>
            <person name="Mori K."/>
            <person name="Fujita N."/>
            <person name="Imachi H."/>
            <person name="Takai K."/>
        </authorList>
    </citation>
    <scope>NUCLEOTIDE SEQUENCE [LARGE SCALE GENOMIC DNA]</scope>
    <source>
        <strain evidence="3">DSM 17711 / JCM 13418 / NBRC 101707 / SANAE</strain>
    </source>
</reference>
<dbReference type="SUPFAM" id="SSF53098">
    <property type="entry name" value="Ribonuclease H-like"/>
    <property type="match status" value="1"/>
</dbReference>
<protein>
    <submittedName>
        <fullName evidence="2">Transposase orfB for insertion sequence element</fullName>
    </submittedName>
</protein>
<evidence type="ECO:0000313" key="2">
    <source>
        <dbReference type="EMBL" id="BAI61411.1"/>
    </source>
</evidence>
<dbReference type="InterPro" id="IPR012337">
    <property type="entry name" value="RNaseH-like_sf"/>
</dbReference>
<dbReference type="GO" id="GO:0003676">
    <property type="term" value="F:nucleic acid binding"/>
    <property type="evidence" value="ECO:0007669"/>
    <property type="project" value="InterPro"/>
</dbReference>
<sequence>MSVLECRGSLPVSRAVELMGVSRSGYYRWLHARSRVKPCRPDLLLREEIQRIALDYPRYGYRRVGVELVRRGHRAGLKRVYELMKQDNLLCVRRRYRHCTTDSNHSMRVYENLAKGMRISGINQLWVADITYIQLSREYVYLAVVIDVYSRRCLGWMLSRNIDTRLTLGALHNALETRRTELGGLVHHSDQGVQYASKEYVECLLEHGIRVSMSRRGNPYDNAFAESFMKTLKYEEVYLNEYETFKDAMENIERFIDEVYNQKRLHSSIGYRSPIEYEKTLNMNVVA</sequence>
<dbReference type="PANTHER" id="PTHR46889:SF7">
    <property type="entry name" value="TRANSPOSASE FOR INSERTION SEQUENCE ELEMENT IS904"/>
    <property type="match status" value="1"/>
</dbReference>
<dbReference type="GO" id="GO:0015074">
    <property type="term" value="P:DNA integration"/>
    <property type="evidence" value="ECO:0007669"/>
    <property type="project" value="InterPro"/>
</dbReference>
<evidence type="ECO:0000313" key="3">
    <source>
        <dbReference type="Proteomes" id="UP000001882"/>
    </source>
</evidence>
<dbReference type="eggNOG" id="arCOG02134">
    <property type="taxonomic scope" value="Archaea"/>
</dbReference>
<dbReference type="Proteomes" id="UP000001882">
    <property type="component" value="Chromosome"/>
</dbReference>
<dbReference type="PROSITE" id="PS50994">
    <property type="entry name" value="INTEGRASE"/>
    <property type="match status" value="1"/>
</dbReference>
<keyword evidence="3" id="KW-1185">Reference proteome</keyword>
<dbReference type="InterPro" id="IPR001584">
    <property type="entry name" value="Integrase_cat-core"/>
</dbReference>
<feature type="domain" description="Integrase catalytic" evidence="1">
    <location>
        <begin position="117"/>
        <end position="282"/>
    </location>
</feature>
<dbReference type="PANTHER" id="PTHR46889">
    <property type="entry name" value="TRANSPOSASE INSF FOR INSERTION SEQUENCE IS3B-RELATED"/>
    <property type="match status" value="1"/>
</dbReference>
<name>D1YY89_METPS</name>
<dbReference type="InParanoid" id="D1YY89"/>
<dbReference type="Gene3D" id="3.30.420.10">
    <property type="entry name" value="Ribonuclease H-like superfamily/Ribonuclease H"/>
    <property type="match status" value="1"/>
</dbReference>
<dbReference type="EMBL" id="AP011532">
    <property type="protein sequence ID" value="BAI61411.1"/>
    <property type="molecule type" value="Genomic_DNA"/>
</dbReference>
<dbReference type="AlphaFoldDB" id="D1YY89"/>
<dbReference type="Pfam" id="PF13333">
    <property type="entry name" value="rve_2"/>
    <property type="match status" value="1"/>
</dbReference>